<keyword evidence="4 7" id="KW-1133">Transmembrane helix</keyword>
<dbReference type="InterPro" id="IPR025857">
    <property type="entry name" value="MacB_PCD"/>
</dbReference>
<dbReference type="PANTHER" id="PTHR30572:SF4">
    <property type="entry name" value="ABC TRANSPORTER PERMEASE YTRF"/>
    <property type="match status" value="1"/>
</dbReference>
<feature type="transmembrane region" description="Helical" evidence="7">
    <location>
        <begin position="319"/>
        <end position="343"/>
    </location>
</feature>
<dbReference type="Pfam" id="PF12704">
    <property type="entry name" value="MacB_PCD"/>
    <property type="match status" value="1"/>
</dbReference>
<dbReference type="AlphaFoldDB" id="A0A919IM97"/>
<evidence type="ECO:0000256" key="6">
    <source>
        <dbReference type="ARBA" id="ARBA00038076"/>
    </source>
</evidence>
<reference evidence="10" key="1">
    <citation type="submission" date="2021-01" db="EMBL/GenBank/DDBJ databases">
        <title>Whole genome shotgun sequence of Actinoplanes cyaneus NBRC 14990.</title>
        <authorList>
            <person name="Komaki H."/>
            <person name="Tamura T."/>
        </authorList>
    </citation>
    <scope>NUCLEOTIDE SEQUENCE</scope>
    <source>
        <strain evidence="10">NBRC 14990</strain>
    </source>
</reference>
<organism evidence="10 11">
    <name type="scientific">Actinoplanes cyaneus</name>
    <dbReference type="NCBI Taxonomy" id="52696"/>
    <lineage>
        <taxon>Bacteria</taxon>
        <taxon>Bacillati</taxon>
        <taxon>Actinomycetota</taxon>
        <taxon>Actinomycetes</taxon>
        <taxon>Micromonosporales</taxon>
        <taxon>Micromonosporaceae</taxon>
        <taxon>Actinoplanes</taxon>
    </lineage>
</organism>
<evidence type="ECO:0000256" key="2">
    <source>
        <dbReference type="ARBA" id="ARBA00022475"/>
    </source>
</evidence>
<dbReference type="RefSeq" id="WP_239175250.1">
    <property type="nucleotide sequence ID" value="NZ_BAAAUC010000045.1"/>
</dbReference>
<feature type="domain" description="MacB-like periplasmic core" evidence="9">
    <location>
        <begin position="22"/>
        <end position="229"/>
    </location>
</feature>
<name>A0A919IM97_9ACTN</name>
<keyword evidence="5 7" id="KW-0472">Membrane</keyword>
<keyword evidence="11" id="KW-1185">Reference proteome</keyword>
<dbReference type="InterPro" id="IPR003838">
    <property type="entry name" value="ABC3_permease_C"/>
</dbReference>
<evidence type="ECO:0000259" key="8">
    <source>
        <dbReference type="Pfam" id="PF02687"/>
    </source>
</evidence>
<comment type="caution">
    <text evidence="10">The sequence shown here is derived from an EMBL/GenBank/DDBJ whole genome shotgun (WGS) entry which is preliminary data.</text>
</comment>
<protein>
    <submittedName>
        <fullName evidence="10">ABC transporter permease</fullName>
    </submittedName>
</protein>
<evidence type="ECO:0000313" key="10">
    <source>
        <dbReference type="EMBL" id="GID67651.1"/>
    </source>
</evidence>
<evidence type="ECO:0000256" key="7">
    <source>
        <dbReference type="SAM" id="Phobius"/>
    </source>
</evidence>
<dbReference type="InterPro" id="IPR050250">
    <property type="entry name" value="Macrolide_Exporter_MacB"/>
</dbReference>
<dbReference type="PANTHER" id="PTHR30572">
    <property type="entry name" value="MEMBRANE COMPONENT OF TRANSPORTER-RELATED"/>
    <property type="match status" value="1"/>
</dbReference>
<feature type="transmembrane region" description="Helical" evidence="7">
    <location>
        <begin position="265"/>
        <end position="291"/>
    </location>
</feature>
<evidence type="ECO:0000259" key="9">
    <source>
        <dbReference type="Pfam" id="PF12704"/>
    </source>
</evidence>
<keyword evidence="2" id="KW-1003">Cell membrane</keyword>
<dbReference type="GO" id="GO:0005886">
    <property type="term" value="C:plasma membrane"/>
    <property type="evidence" value="ECO:0007669"/>
    <property type="project" value="UniProtKB-SubCell"/>
</dbReference>
<dbReference type="Proteomes" id="UP000619479">
    <property type="component" value="Unassembled WGS sequence"/>
</dbReference>
<accession>A0A919IM97</accession>
<feature type="transmembrane region" description="Helical" evidence="7">
    <location>
        <begin position="355"/>
        <end position="375"/>
    </location>
</feature>
<comment type="similarity">
    <text evidence="6">Belongs to the ABC-4 integral membrane protein family.</text>
</comment>
<keyword evidence="3 7" id="KW-0812">Transmembrane</keyword>
<proteinExistence type="inferred from homology"/>
<feature type="domain" description="ABC3 transporter permease C-terminal" evidence="8">
    <location>
        <begin position="270"/>
        <end position="382"/>
    </location>
</feature>
<comment type="subcellular location">
    <subcellularLocation>
        <location evidence="1">Cell membrane</location>
        <topology evidence="1">Multi-pass membrane protein</topology>
    </subcellularLocation>
</comment>
<evidence type="ECO:0000256" key="5">
    <source>
        <dbReference type="ARBA" id="ARBA00023136"/>
    </source>
</evidence>
<dbReference type="Pfam" id="PF02687">
    <property type="entry name" value="FtsX"/>
    <property type="match status" value="1"/>
</dbReference>
<dbReference type="GO" id="GO:0022857">
    <property type="term" value="F:transmembrane transporter activity"/>
    <property type="evidence" value="ECO:0007669"/>
    <property type="project" value="TreeGrafter"/>
</dbReference>
<evidence type="ECO:0000313" key="11">
    <source>
        <dbReference type="Proteomes" id="UP000619479"/>
    </source>
</evidence>
<gene>
    <name evidence="10" type="ORF">Acy02nite_55320</name>
</gene>
<dbReference type="EMBL" id="BOMH01000041">
    <property type="protein sequence ID" value="GID67651.1"/>
    <property type="molecule type" value="Genomic_DNA"/>
</dbReference>
<evidence type="ECO:0000256" key="1">
    <source>
        <dbReference type="ARBA" id="ARBA00004651"/>
    </source>
</evidence>
<evidence type="ECO:0000256" key="3">
    <source>
        <dbReference type="ARBA" id="ARBA00022692"/>
    </source>
</evidence>
<sequence length="389" mass="39725">MSPLDLLDLGLIGLRTRPGRAALSGLGIAIGIATMIVVTGIPASSQAALVARLSALGTNTLQAMAVPDLNPPATLPESTVEMVRRIGPVTSGSAVANTHAVVRRNDRLDPRDGSGLTVLATRRDLLPVINAHVRTGAWLSSATERFPAVVLGSVAAERLGVTDVSGKPQVMIADRAFTVAGILATTPLTPDIDRSVLVGWPAAKSELGFDGHPTVLYVQAEEDRIEAVRGVLAATISPERPGAVMITRPSDALTAKRAAESSFSVLFLALAGVALVVGGIGVANTMVVSVLERRSEIGLRRALGATRGQIRGQFLTESVILAAAGGLIGAALGVLATVGYASWQGWPVVLPAQSAALAAGGAVVIGVLAGVYPCVRAARLTPTQALAAV</sequence>
<evidence type="ECO:0000256" key="4">
    <source>
        <dbReference type="ARBA" id="ARBA00022989"/>
    </source>
</evidence>
<feature type="transmembrane region" description="Helical" evidence="7">
    <location>
        <begin position="21"/>
        <end position="43"/>
    </location>
</feature>